<dbReference type="InterPro" id="IPR001509">
    <property type="entry name" value="Epimerase_deHydtase"/>
</dbReference>
<dbReference type="Gene3D" id="3.40.50.720">
    <property type="entry name" value="NAD(P)-binding Rossmann-like Domain"/>
    <property type="match status" value="1"/>
</dbReference>
<dbReference type="PANTHER" id="PTHR10366:SF563">
    <property type="entry name" value="CINNAMOYL-COA REDUCTASE 16"/>
    <property type="match status" value="1"/>
</dbReference>
<comment type="similarity">
    <text evidence="3">Belongs to the NAD(P)-dependent epimerase/dehydratase family. Dihydroflavonol-4-reductase subfamily.</text>
</comment>
<dbReference type="CDD" id="cd08958">
    <property type="entry name" value="FR_SDR_e"/>
    <property type="match status" value="1"/>
</dbReference>
<dbReference type="InterPro" id="IPR050425">
    <property type="entry name" value="NAD(P)_dehydrat-like"/>
</dbReference>
<keyword evidence="1" id="KW-0521">NADP</keyword>
<reference evidence="5 6" key="1">
    <citation type="submission" date="2021-09" db="EMBL/GenBank/DDBJ databases">
        <title>Genomic insights and catalytic innovation underlie evolution of tropane alkaloids biosynthesis.</title>
        <authorList>
            <person name="Wang Y.-J."/>
            <person name="Tian T."/>
            <person name="Huang J.-P."/>
            <person name="Huang S.-X."/>
        </authorList>
    </citation>
    <scope>NUCLEOTIDE SEQUENCE [LARGE SCALE GENOMIC DNA]</scope>
    <source>
        <strain evidence="5">KIB-2018</strain>
        <tissue evidence="5">Leaf</tissue>
    </source>
</reference>
<dbReference type="Proteomes" id="UP001159364">
    <property type="component" value="Linkage Group LG12"/>
</dbReference>
<name>A0AAV8S9Z8_9ROSI</name>
<dbReference type="InterPro" id="IPR036291">
    <property type="entry name" value="NAD(P)-bd_dom_sf"/>
</dbReference>
<proteinExistence type="inferred from homology"/>
<dbReference type="Pfam" id="PF01370">
    <property type="entry name" value="Epimerase"/>
    <property type="match status" value="1"/>
</dbReference>
<dbReference type="EMBL" id="JAIWQS010000012">
    <property type="protein sequence ID" value="KAJ8749046.1"/>
    <property type="molecule type" value="Genomic_DNA"/>
</dbReference>
<dbReference type="SUPFAM" id="SSF51735">
    <property type="entry name" value="NAD(P)-binding Rossmann-fold domains"/>
    <property type="match status" value="1"/>
</dbReference>
<evidence type="ECO:0000256" key="3">
    <source>
        <dbReference type="ARBA" id="ARBA00023445"/>
    </source>
</evidence>
<evidence type="ECO:0000259" key="4">
    <source>
        <dbReference type="Pfam" id="PF01370"/>
    </source>
</evidence>
<dbReference type="PANTHER" id="PTHR10366">
    <property type="entry name" value="NAD DEPENDENT EPIMERASE/DEHYDRATASE"/>
    <property type="match status" value="1"/>
</dbReference>
<comment type="caution">
    <text evidence="5">The sequence shown here is derived from an EMBL/GenBank/DDBJ whole genome shotgun (WGS) entry which is preliminary data.</text>
</comment>
<organism evidence="5 6">
    <name type="scientific">Erythroxylum novogranatense</name>
    <dbReference type="NCBI Taxonomy" id="1862640"/>
    <lineage>
        <taxon>Eukaryota</taxon>
        <taxon>Viridiplantae</taxon>
        <taxon>Streptophyta</taxon>
        <taxon>Embryophyta</taxon>
        <taxon>Tracheophyta</taxon>
        <taxon>Spermatophyta</taxon>
        <taxon>Magnoliopsida</taxon>
        <taxon>eudicotyledons</taxon>
        <taxon>Gunneridae</taxon>
        <taxon>Pentapetalae</taxon>
        <taxon>rosids</taxon>
        <taxon>fabids</taxon>
        <taxon>Malpighiales</taxon>
        <taxon>Erythroxylaceae</taxon>
        <taxon>Erythroxylum</taxon>
    </lineage>
</organism>
<evidence type="ECO:0000256" key="2">
    <source>
        <dbReference type="ARBA" id="ARBA00023002"/>
    </source>
</evidence>
<dbReference type="FunFam" id="3.40.50.720:FF:000085">
    <property type="entry name" value="Dihydroflavonol reductase"/>
    <property type="match status" value="1"/>
</dbReference>
<protein>
    <recommendedName>
        <fullName evidence="4">NAD-dependent epimerase/dehydratase domain-containing protein</fullName>
    </recommendedName>
</protein>
<accession>A0AAV8S9Z8</accession>
<dbReference type="AlphaFoldDB" id="A0AAV8S9Z8"/>
<feature type="domain" description="NAD-dependent epimerase/dehydratase" evidence="4">
    <location>
        <begin position="8"/>
        <end position="258"/>
    </location>
</feature>
<keyword evidence="2" id="KW-0560">Oxidoreductase</keyword>
<evidence type="ECO:0000313" key="6">
    <source>
        <dbReference type="Proteomes" id="UP001159364"/>
    </source>
</evidence>
<dbReference type="GO" id="GO:0016616">
    <property type="term" value="F:oxidoreductase activity, acting on the CH-OH group of donors, NAD or NADP as acceptor"/>
    <property type="evidence" value="ECO:0007669"/>
    <property type="project" value="TreeGrafter"/>
</dbReference>
<evidence type="ECO:0000256" key="1">
    <source>
        <dbReference type="ARBA" id="ARBA00022857"/>
    </source>
</evidence>
<sequence>MEGEKGTVCVTGGTGFVASWLIMRLLEHGYSVHTTIRPDPDHKRDVSFLTSLPGASEKLRIFEADLSDPESFGVAVNGCIGVFHVATPVDFENREPEEVVTKRAIDGMLGILKACLKAKTVKRVVYTSSASAVIFNDKDADVMDETYWTDVEYVRANKIFGATFGASYFISKTMTEKTALEFAEEHKLDLVTIIPSFVMGPFICPKFPGSVHTSLALLFGEKEQYGSLLNLSMVHVDDVARAHIFLFEHSEAKGRYNCSSHTITIQELAKFLSTKYPEFPIPPAESLKDIKGDKMAGLSSEKLLKSGFRYKYGLDEMFNEAIQCCKEKGYL</sequence>
<keyword evidence="6" id="KW-1185">Reference proteome</keyword>
<evidence type="ECO:0000313" key="5">
    <source>
        <dbReference type="EMBL" id="KAJ8749046.1"/>
    </source>
</evidence>
<gene>
    <name evidence="5" type="ORF">K2173_013490</name>
</gene>